<feature type="transmembrane region" description="Helical" evidence="8">
    <location>
        <begin position="156"/>
        <end position="175"/>
    </location>
</feature>
<dbReference type="Pfam" id="PF01040">
    <property type="entry name" value="UbiA"/>
    <property type="match status" value="1"/>
</dbReference>
<feature type="transmembrane region" description="Helical" evidence="8">
    <location>
        <begin position="231"/>
        <end position="249"/>
    </location>
</feature>
<dbReference type="KEGG" id="aft:BBF96_01935"/>
<organism evidence="9 10">
    <name type="scientific">Anoxybacter fermentans</name>
    <dbReference type="NCBI Taxonomy" id="1323375"/>
    <lineage>
        <taxon>Bacteria</taxon>
        <taxon>Bacillati</taxon>
        <taxon>Bacillota</taxon>
        <taxon>Clostridia</taxon>
        <taxon>Halanaerobiales</taxon>
        <taxon>Anoxybacter</taxon>
    </lineage>
</organism>
<reference evidence="9 10" key="1">
    <citation type="submission" date="2016-07" db="EMBL/GenBank/DDBJ databases">
        <title>Genome and transcriptome analysis of iron-reducing fermentative bacteria Anoxybacter fermentans.</title>
        <authorList>
            <person name="Zeng X."/>
            <person name="Shao Z."/>
        </authorList>
    </citation>
    <scope>NUCLEOTIDE SEQUENCE [LARGE SCALE GENOMIC DNA]</scope>
    <source>
        <strain evidence="9 10">DY22613</strain>
    </source>
</reference>
<dbReference type="GO" id="GO:0016020">
    <property type="term" value="C:membrane"/>
    <property type="evidence" value="ECO:0007669"/>
    <property type="project" value="UniProtKB-SubCell"/>
</dbReference>
<proteinExistence type="predicted"/>
<evidence type="ECO:0000256" key="6">
    <source>
        <dbReference type="ARBA" id="ARBA00022989"/>
    </source>
</evidence>
<evidence type="ECO:0000256" key="3">
    <source>
        <dbReference type="ARBA" id="ARBA00022428"/>
    </source>
</evidence>
<keyword evidence="4 9" id="KW-0808">Transferase</keyword>
<dbReference type="PIRSF" id="PIRSF005355">
    <property type="entry name" value="UBIAD1"/>
    <property type="match status" value="1"/>
</dbReference>
<evidence type="ECO:0000256" key="2">
    <source>
        <dbReference type="ARBA" id="ARBA00004863"/>
    </source>
</evidence>
<dbReference type="PANTHER" id="PTHR13929">
    <property type="entry name" value="1,4-DIHYDROXY-2-NAPHTHOATE OCTAPRENYLTRANSFERASE"/>
    <property type="match status" value="1"/>
</dbReference>
<evidence type="ECO:0000313" key="10">
    <source>
        <dbReference type="Proteomes" id="UP000267250"/>
    </source>
</evidence>
<dbReference type="InterPro" id="IPR000537">
    <property type="entry name" value="UbiA_prenyltransferase"/>
</dbReference>
<evidence type="ECO:0000256" key="5">
    <source>
        <dbReference type="ARBA" id="ARBA00022692"/>
    </source>
</evidence>
<sequence>MRKEELKHLWHGFWQLADPKIWIASTVPMVVGAAMAFNITGQFNLYWFLWCLIGIYFIEIGKNAVNEVVDYVSGVDRFVAPGNRTPFSGGKKTIIDGKLTVTEAAIIAVLTLTAGGAVGLYITISAEPKVFLVGVVGFFLAIFYSLPPLKLAYRGLGELTVGLSFGPLIVIGTYLVQAHTISLPVILISLPIGFLIANVLWINQYPDYEADKKGNKRNWVVRLGRRRGVKIYTILFIASYTLFLVVMVVFKSLIWLLPLVSLPIAYQAIIIARKHYNNIPQLLQANAKTIQVYQLTGLTMTLAAILDRLFT</sequence>
<dbReference type="UniPathway" id="UPA00079"/>
<feature type="transmembrane region" description="Helical" evidence="8">
    <location>
        <begin position="101"/>
        <end position="124"/>
    </location>
</feature>
<feature type="transmembrane region" description="Helical" evidence="8">
    <location>
        <begin position="181"/>
        <end position="202"/>
    </location>
</feature>
<dbReference type="OrthoDB" id="9767568at2"/>
<comment type="subcellular location">
    <subcellularLocation>
        <location evidence="1">Membrane</location>
        <topology evidence="1">Multi-pass membrane protein</topology>
    </subcellularLocation>
</comment>
<accession>A0A3S9SVF9</accession>
<dbReference type="PANTHER" id="PTHR13929:SF0">
    <property type="entry name" value="UBIA PRENYLTRANSFERASE DOMAIN-CONTAINING PROTEIN 1"/>
    <property type="match status" value="1"/>
</dbReference>
<keyword evidence="6 8" id="KW-1133">Transmembrane helix</keyword>
<dbReference type="EMBL" id="CP016379">
    <property type="protein sequence ID" value="AZR72265.1"/>
    <property type="molecule type" value="Genomic_DNA"/>
</dbReference>
<protein>
    <submittedName>
        <fullName evidence="9">1,4-dihydroxy-2-naphthoate octaprenyltransferase</fullName>
    </submittedName>
</protein>
<dbReference type="Proteomes" id="UP000267250">
    <property type="component" value="Chromosome"/>
</dbReference>
<dbReference type="AlphaFoldDB" id="A0A3S9SVF9"/>
<feature type="transmembrane region" description="Helical" evidence="8">
    <location>
        <begin position="21"/>
        <end position="39"/>
    </location>
</feature>
<keyword evidence="5 8" id="KW-0812">Transmembrane</keyword>
<keyword evidence="3" id="KW-0474">Menaquinone biosynthesis</keyword>
<evidence type="ECO:0000256" key="7">
    <source>
        <dbReference type="ARBA" id="ARBA00023136"/>
    </source>
</evidence>
<dbReference type="GO" id="GO:0009234">
    <property type="term" value="P:menaquinone biosynthetic process"/>
    <property type="evidence" value="ECO:0007669"/>
    <property type="project" value="UniProtKB-UniPathway"/>
</dbReference>
<dbReference type="Gene3D" id="1.20.120.1780">
    <property type="entry name" value="UbiA prenyltransferase"/>
    <property type="match status" value="1"/>
</dbReference>
<evidence type="ECO:0000256" key="4">
    <source>
        <dbReference type="ARBA" id="ARBA00022679"/>
    </source>
</evidence>
<gene>
    <name evidence="9" type="ORF">BBF96_01935</name>
</gene>
<evidence type="ECO:0000256" key="1">
    <source>
        <dbReference type="ARBA" id="ARBA00004141"/>
    </source>
</evidence>
<dbReference type="GO" id="GO:0042371">
    <property type="term" value="P:vitamin K biosynthetic process"/>
    <property type="evidence" value="ECO:0007669"/>
    <property type="project" value="TreeGrafter"/>
</dbReference>
<dbReference type="GO" id="GO:0004659">
    <property type="term" value="F:prenyltransferase activity"/>
    <property type="evidence" value="ECO:0007669"/>
    <property type="project" value="InterPro"/>
</dbReference>
<keyword evidence="7 8" id="KW-0472">Membrane</keyword>
<feature type="transmembrane region" description="Helical" evidence="8">
    <location>
        <begin position="130"/>
        <end position="149"/>
    </location>
</feature>
<comment type="pathway">
    <text evidence="2">Quinol/quinone metabolism; menaquinone biosynthesis.</text>
</comment>
<dbReference type="Gene3D" id="1.10.357.140">
    <property type="entry name" value="UbiA prenyltransferase"/>
    <property type="match status" value="1"/>
</dbReference>
<dbReference type="InterPro" id="IPR044878">
    <property type="entry name" value="UbiA_sf"/>
</dbReference>
<keyword evidence="10" id="KW-1185">Reference proteome</keyword>
<evidence type="ECO:0000313" key="9">
    <source>
        <dbReference type="EMBL" id="AZR72265.1"/>
    </source>
</evidence>
<dbReference type="CDD" id="cd13962">
    <property type="entry name" value="PT_UbiA_UBIAD1"/>
    <property type="match status" value="1"/>
</dbReference>
<evidence type="ECO:0000256" key="8">
    <source>
        <dbReference type="SAM" id="Phobius"/>
    </source>
</evidence>
<feature type="transmembrane region" description="Helical" evidence="8">
    <location>
        <begin position="45"/>
        <end position="61"/>
    </location>
</feature>
<dbReference type="RefSeq" id="WP_127015596.1">
    <property type="nucleotide sequence ID" value="NZ_CP016379.1"/>
</dbReference>
<feature type="transmembrane region" description="Helical" evidence="8">
    <location>
        <begin position="255"/>
        <end position="272"/>
    </location>
</feature>
<name>A0A3S9SVF9_9FIRM</name>
<dbReference type="InterPro" id="IPR026046">
    <property type="entry name" value="UBIAD1"/>
</dbReference>